<evidence type="ECO:0000256" key="1">
    <source>
        <dbReference type="SAM" id="MobiDB-lite"/>
    </source>
</evidence>
<evidence type="ECO:0000313" key="2">
    <source>
        <dbReference type="EMBL" id="KAJ3135207.1"/>
    </source>
</evidence>
<evidence type="ECO:0000313" key="3">
    <source>
        <dbReference type="Proteomes" id="UP001211907"/>
    </source>
</evidence>
<sequence>MSPLVAEQHVLHPPVHPRRQLSQHSVHANSMTRILALPSASTVSPMATDAVVPPSIRRVQSLGTDGIETRRYSRQHSNITGALVIPFIPLSAIAGKDNRGNPVPIKSRPKVVVLRKATGVIAAESTEHRNTGDLIDVELPERVSSAFVEFATVRVSVVPTKRISSQSYGSIGAAERY</sequence>
<reference evidence="2" key="1">
    <citation type="submission" date="2020-05" db="EMBL/GenBank/DDBJ databases">
        <title>Phylogenomic resolution of chytrid fungi.</title>
        <authorList>
            <person name="Stajich J.E."/>
            <person name="Amses K."/>
            <person name="Simmons R."/>
            <person name="Seto K."/>
            <person name="Myers J."/>
            <person name="Bonds A."/>
            <person name="Quandt C.A."/>
            <person name="Barry K."/>
            <person name="Liu P."/>
            <person name="Grigoriev I."/>
            <person name="Longcore J.E."/>
            <person name="James T.Y."/>
        </authorList>
    </citation>
    <scope>NUCLEOTIDE SEQUENCE</scope>
    <source>
        <strain evidence="2">JEL0513</strain>
    </source>
</reference>
<comment type="caution">
    <text evidence="2">The sequence shown here is derived from an EMBL/GenBank/DDBJ whole genome shotgun (WGS) entry which is preliminary data.</text>
</comment>
<proteinExistence type="predicted"/>
<accession>A0AAD5XH32</accession>
<name>A0AAD5XH32_9FUNG</name>
<dbReference type="Proteomes" id="UP001211907">
    <property type="component" value="Unassembled WGS sequence"/>
</dbReference>
<protein>
    <submittedName>
        <fullName evidence="2">Uncharacterized protein</fullName>
    </submittedName>
</protein>
<keyword evidence="3" id="KW-1185">Reference proteome</keyword>
<dbReference type="EMBL" id="JADGJH010000171">
    <property type="protein sequence ID" value="KAJ3135207.1"/>
    <property type="molecule type" value="Genomic_DNA"/>
</dbReference>
<dbReference type="AlphaFoldDB" id="A0AAD5XH32"/>
<organism evidence="2 3">
    <name type="scientific">Physocladia obscura</name>
    <dbReference type="NCBI Taxonomy" id="109957"/>
    <lineage>
        <taxon>Eukaryota</taxon>
        <taxon>Fungi</taxon>
        <taxon>Fungi incertae sedis</taxon>
        <taxon>Chytridiomycota</taxon>
        <taxon>Chytridiomycota incertae sedis</taxon>
        <taxon>Chytridiomycetes</taxon>
        <taxon>Chytridiales</taxon>
        <taxon>Chytriomycetaceae</taxon>
        <taxon>Physocladia</taxon>
    </lineage>
</organism>
<feature type="region of interest" description="Disordered" evidence="1">
    <location>
        <begin position="1"/>
        <end position="24"/>
    </location>
</feature>
<gene>
    <name evidence="2" type="ORF">HK100_002978</name>
</gene>